<dbReference type="InterPro" id="IPR016162">
    <property type="entry name" value="Ald_DH_N"/>
</dbReference>
<dbReference type="CDD" id="cd07121">
    <property type="entry name" value="ALDH_EutE"/>
    <property type="match status" value="1"/>
</dbReference>
<proteinExistence type="predicted"/>
<keyword evidence="1" id="KW-0560">Oxidoreductase</keyword>
<dbReference type="InterPro" id="IPR016161">
    <property type="entry name" value="Ald_DH/histidinol_DH"/>
</dbReference>
<reference evidence="4" key="1">
    <citation type="submission" date="2021-05" db="EMBL/GenBank/DDBJ databases">
        <title>Energy efficiency and biological interactions define the core microbiome of deep oligotrophic groundwater.</title>
        <authorList>
            <person name="Mehrshad M."/>
            <person name="Lopez-Fernandez M."/>
            <person name="Bell E."/>
            <person name="Bernier-Latmani R."/>
            <person name="Bertilsson S."/>
            <person name="Dopson M."/>
        </authorList>
    </citation>
    <scope>NUCLEOTIDE SEQUENCE</scope>
    <source>
        <strain evidence="4">Modern_marine.mb.64</strain>
    </source>
</reference>
<dbReference type="SUPFAM" id="SSF53720">
    <property type="entry name" value="ALDH-like"/>
    <property type="match status" value="1"/>
</dbReference>
<organism evidence="4 5">
    <name type="scientific">Eiseniibacteriota bacterium</name>
    <dbReference type="NCBI Taxonomy" id="2212470"/>
    <lineage>
        <taxon>Bacteria</taxon>
        <taxon>Candidatus Eiseniibacteriota</taxon>
    </lineage>
</organism>
<feature type="domain" description="Aldehyde dehydrogenase" evidence="3">
    <location>
        <begin position="49"/>
        <end position="448"/>
    </location>
</feature>
<evidence type="ECO:0000313" key="4">
    <source>
        <dbReference type="EMBL" id="MBU2690320.1"/>
    </source>
</evidence>
<dbReference type="Proteomes" id="UP000777784">
    <property type="component" value="Unassembled WGS sequence"/>
</dbReference>
<protein>
    <submittedName>
        <fullName evidence="4">Aldehyde dehydrogenase EutE</fullName>
    </submittedName>
</protein>
<dbReference type="PANTHER" id="PTHR11699">
    <property type="entry name" value="ALDEHYDE DEHYDROGENASE-RELATED"/>
    <property type="match status" value="1"/>
</dbReference>
<dbReference type="InterPro" id="IPR016163">
    <property type="entry name" value="Ald_DH_C"/>
</dbReference>
<dbReference type="NCBIfam" id="NF011927">
    <property type="entry name" value="PRK15398.1"/>
    <property type="match status" value="1"/>
</dbReference>
<dbReference type="Gene3D" id="3.40.309.10">
    <property type="entry name" value="Aldehyde Dehydrogenase, Chain A, domain 2"/>
    <property type="match status" value="1"/>
</dbReference>
<evidence type="ECO:0000256" key="1">
    <source>
        <dbReference type="ARBA" id="ARBA00023002"/>
    </source>
</evidence>
<comment type="caution">
    <text evidence="4">The sequence shown here is derived from an EMBL/GenBank/DDBJ whole genome shotgun (WGS) entry which is preliminary data.</text>
</comment>
<dbReference type="InterPro" id="IPR012408">
    <property type="entry name" value="Acetald_propionald_DH-rel"/>
</dbReference>
<dbReference type="GO" id="GO:0008774">
    <property type="term" value="F:acetaldehyde dehydrogenase (acetylating) activity"/>
    <property type="evidence" value="ECO:0007669"/>
    <property type="project" value="InterPro"/>
</dbReference>
<dbReference type="PIRSF" id="PIRSF036410">
    <property type="entry name" value="EutE_PduP"/>
    <property type="match status" value="1"/>
</dbReference>
<evidence type="ECO:0000256" key="2">
    <source>
        <dbReference type="ARBA" id="ARBA00023027"/>
    </source>
</evidence>
<gene>
    <name evidence="4" type="ORF">KJ970_05270</name>
</gene>
<dbReference type="EMBL" id="JAHJDP010000028">
    <property type="protein sequence ID" value="MBU2690320.1"/>
    <property type="molecule type" value="Genomic_DNA"/>
</dbReference>
<evidence type="ECO:0000259" key="3">
    <source>
        <dbReference type="Pfam" id="PF00171"/>
    </source>
</evidence>
<keyword evidence="2" id="KW-0520">NAD</keyword>
<dbReference type="Pfam" id="PF00171">
    <property type="entry name" value="Aldedh"/>
    <property type="match status" value="1"/>
</dbReference>
<sequence length="483" mass="52482">MSPNNPQEVQSLVAEVLQRLQGHGVHLPGSPQPLPAGMPAGRFLGLWPDVGTAVENAWEAHRHLMELSLEERARILEGMRRCVRQNVNELARLAVEETGLGRVDDKIKKNLLVADKTPGLEALLPKATTGDRGLTLEEMAPWGVIGSVTPCTNPSETIICNGIGMVAGGNAVVFAPHPAAKRTSFTAIDILNRASYELGGPQHLFNSFEEPTIEKAQALMRHPRVPLLVVTGGPAVVREAMSTGKRVIAAGPGNPPAVVDETADLEKAARNILLGASLDNNIICVDEKEAIIVGSVMDRFKQLLENEGAYELHGHQIRRLEEIVLESAVQGPDPSTVKKEWVGKNAECYLEALGVTSSRPVRLITAEVDYNHPWVWTELLMPVFPLVRVRDIHAAMDLAVEAERGHHHTATIHSRNIESLSTLARRINTSIFVKNGPACAGLGFGGEGYTSFTIAGPTGEGLTTARHFCRYRRCTMVDSFRIV</sequence>
<dbReference type="InterPro" id="IPR015590">
    <property type="entry name" value="Aldehyde_DH_dom"/>
</dbReference>
<dbReference type="AlphaFoldDB" id="A0A948RSR5"/>
<dbReference type="Gene3D" id="3.40.605.10">
    <property type="entry name" value="Aldehyde Dehydrogenase, Chain A, domain 1"/>
    <property type="match status" value="1"/>
</dbReference>
<name>A0A948RSR5_UNCEI</name>
<accession>A0A948RSR5</accession>
<evidence type="ECO:0000313" key="5">
    <source>
        <dbReference type="Proteomes" id="UP000777784"/>
    </source>
</evidence>